<keyword evidence="1" id="KW-1133">Transmembrane helix</keyword>
<evidence type="ECO:0000256" key="1">
    <source>
        <dbReference type="SAM" id="Phobius"/>
    </source>
</evidence>
<reference evidence="2 3" key="1">
    <citation type="journal article" date="2015" name="Genome Announc.">
        <title>Genome sequencing of 18 francisella strains to aid in assay development and testing.</title>
        <authorList>
            <person name="Johnson S.L."/>
            <person name="Daligault H.E."/>
            <person name="Davenport K.W."/>
            <person name="Coyne S.R."/>
            <person name="Frey K.G."/>
            <person name="Koroleva G.I."/>
            <person name="Broomall S.M."/>
            <person name="Bishop-Lilly K.A."/>
            <person name="Bruce D.C."/>
            <person name="Chertkov O."/>
            <person name="Freitas T."/>
            <person name="Jaissle J."/>
            <person name="Ladner J.T."/>
            <person name="Rosenzweig C.N."/>
            <person name="Gibbons H.S."/>
            <person name="Palacios G.F."/>
            <person name="Redden C.L."/>
            <person name="Xu Y."/>
            <person name="Minogue T.D."/>
            <person name="Chain P.S."/>
        </authorList>
    </citation>
    <scope>NUCLEOTIDE SEQUENCE [LARGE SCALE GENOMIC DNA]</scope>
    <source>
        <strain evidence="2 3">LVS</strain>
    </source>
</reference>
<dbReference type="Proteomes" id="UP000031874">
    <property type="component" value="Chromosome"/>
</dbReference>
<accession>A0AAI8BII1</accession>
<dbReference type="AlphaFoldDB" id="A0AAI8BII1"/>
<protein>
    <submittedName>
        <fullName evidence="2">Uncharacterized protein</fullName>
    </submittedName>
</protein>
<gene>
    <name evidence="2" type="ORF">AW21_2145</name>
</gene>
<keyword evidence="1" id="KW-0812">Transmembrane</keyword>
<keyword evidence="1" id="KW-0472">Membrane</keyword>
<evidence type="ECO:0000313" key="3">
    <source>
        <dbReference type="Proteomes" id="UP000031874"/>
    </source>
</evidence>
<sequence length="48" mass="5734">MDCEMMKKNKLYLVARVFFDHIINLFLFMLVTLYNTKENLICLEDTAS</sequence>
<evidence type="ECO:0000313" key="2">
    <source>
        <dbReference type="EMBL" id="AJI59547.1"/>
    </source>
</evidence>
<name>A0AAI8BII1_FRATH</name>
<organism evidence="2 3">
    <name type="scientific">Francisella tularensis subsp. holarctica (strain LVS)</name>
    <dbReference type="NCBI Taxonomy" id="376619"/>
    <lineage>
        <taxon>Bacteria</taxon>
        <taxon>Pseudomonadati</taxon>
        <taxon>Pseudomonadota</taxon>
        <taxon>Gammaproteobacteria</taxon>
        <taxon>Thiotrichales</taxon>
        <taxon>Francisellaceae</taxon>
        <taxon>Francisella</taxon>
    </lineage>
</organism>
<proteinExistence type="predicted"/>
<dbReference type="EMBL" id="CP009694">
    <property type="protein sequence ID" value="AJI59547.1"/>
    <property type="molecule type" value="Genomic_DNA"/>
</dbReference>
<feature type="transmembrane region" description="Helical" evidence="1">
    <location>
        <begin position="12"/>
        <end position="34"/>
    </location>
</feature>